<dbReference type="GO" id="GO:0003677">
    <property type="term" value="F:DNA binding"/>
    <property type="evidence" value="ECO:0007669"/>
    <property type="project" value="InterPro"/>
</dbReference>
<keyword evidence="4" id="KW-1185">Reference proteome</keyword>
<dbReference type="KEGG" id="rain:Rai3103_00490"/>
<evidence type="ECO:0000259" key="2">
    <source>
        <dbReference type="PROSITE" id="PS50943"/>
    </source>
</evidence>
<dbReference type="PANTHER" id="PTHR43236">
    <property type="entry name" value="ANTITOXIN HIGA1"/>
    <property type="match status" value="1"/>
</dbReference>
<evidence type="ECO:0000313" key="3">
    <source>
        <dbReference type="EMBL" id="QGF22413.1"/>
    </source>
</evidence>
<dbReference type="CDD" id="cd00093">
    <property type="entry name" value="HTH_XRE"/>
    <property type="match status" value="1"/>
</dbReference>
<dbReference type="PROSITE" id="PS50943">
    <property type="entry name" value="HTH_CROC1"/>
    <property type="match status" value="1"/>
</dbReference>
<dbReference type="Pfam" id="PF06114">
    <property type="entry name" value="Peptidase_M78"/>
    <property type="match status" value="1"/>
</dbReference>
<name>A0A5Q2FBJ7_9ACTN</name>
<dbReference type="InterPro" id="IPR010982">
    <property type="entry name" value="Lambda_DNA-bd_dom_sf"/>
</dbReference>
<dbReference type="Gene3D" id="1.10.260.40">
    <property type="entry name" value="lambda repressor-like DNA-binding domains"/>
    <property type="match status" value="1"/>
</dbReference>
<feature type="domain" description="HTH cro/C1-type" evidence="2">
    <location>
        <begin position="22"/>
        <end position="75"/>
    </location>
</feature>
<evidence type="ECO:0000313" key="4">
    <source>
        <dbReference type="Proteomes" id="UP000386847"/>
    </source>
</evidence>
<dbReference type="InterPro" id="IPR001387">
    <property type="entry name" value="Cro/C1-type_HTH"/>
</dbReference>
<comment type="similarity">
    <text evidence="1">Belongs to the short-chain fatty acyl-CoA assimilation regulator (ScfR) family.</text>
</comment>
<dbReference type="SUPFAM" id="SSF47413">
    <property type="entry name" value="lambda repressor-like DNA-binding domains"/>
    <property type="match status" value="1"/>
</dbReference>
<reference evidence="3 4" key="1">
    <citation type="submission" date="2019-10" db="EMBL/GenBank/DDBJ databases">
        <title>Genomic analysis of Raineyella sp. CBA3103.</title>
        <authorList>
            <person name="Roh S.W."/>
        </authorList>
    </citation>
    <scope>NUCLEOTIDE SEQUENCE [LARGE SCALE GENOMIC DNA]</scope>
    <source>
        <strain evidence="3 4">CBA3103</strain>
    </source>
</reference>
<dbReference type="Pfam" id="PF01381">
    <property type="entry name" value="HTH_3"/>
    <property type="match status" value="1"/>
</dbReference>
<sequence>MDESVDYYEVEPDLAVPTGEYVEEWLEDHEMTQAELARRTGVSRKHISTVISGAPVSTEFATKLELVTGVPAERWLALEATYRSELARLGLEEKYALRSDILDLFGPSLTYLREREVIKGNRRKPGQLILQLMAYFQVADPDALLAPRNHFALAFRQSAAIQVNEASVSTWLRTAELHRLHEPLNTPFDRDGLQELLPSLRSLSRELQSDPGAWIRALAGVGVHVIPLAEVKGCRAYGATYWSGGQPILVLSARGKNDGALWFTLFHELGHVLLHANEGFVEQRDGVEAVDVREEEANRFAEDALVPARYRPELNQLKSKHDVKVFAMKIGVSPGVVLQHLHYHDYPRWPHQNGTDLFIKVQIGED</sequence>
<evidence type="ECO:0000256" key="1">
    <source>
        <dbReference type="ARBA" id="ARBA00007227"/>
    </source>
</evidence>
<dbReference type="AlphaFoldDB" id="A0A5Q2FBJ7"/>
<dbReference type="PANTHER" id="PTHR43236:SF1">
    <property type="entry name" value="BLL7220 PROTEIN"/>
    <property type="match status" value="1"/>
</dbReference>
<gene>
    <name evidence="3" type="ORF">Rai3103_00490</name>
</gene>
<dbReference type="SMART" id="SM00530">
    <property type="entry name" value="HTH_XRE"/>
    <property type="match status" value="1"/>
</dbReference>
<dbReference type="InterPro" id="IPR052345">
    <property type="entry name" value="Rad_response_metalloprotease"/>
</dbReference>
<dbReference type="Proteomes" id="UP000386847">
    <property type="component" value="Chromosome"/>
</dbReference>
<dbReference type="InterPro" id="IPR010359">
    <property type="entry name" value="IrrE_HExxH"/>
</dbReference>
<dbReference type="EMBL" id="CP045725">
    <property type="protein sequence ID" value="QGF22413.1"/>
    <property type="molecule type" value="Genomic_DNA"/>
</dbReference>
<accession>A0A5Q2FBJ7</accession>
<dbReference type="Gene3D" id="1.10.10.2910">
    <property type="match status" value="1"/>
</dbReference>
<protein>
    <submittedName>
        <fullName evidence="3">ImmA/IrrE family metallo-endopeptidase</fullName>
    </submittedName>
</protein>
<proteinExistence type="inferred from homology"/>
<organism evidence="3 4">
    <name type="scientific">Raineyella fluvialis</name>
    <dbReference type="NCBI Taxonomy" id="2662261"/>
    <lineage>
        <taxon>Bacteria</taxon>
        <taxon>Bacillati</taxon>
        <taxon>Actinomycetota</taxon>
        <taxon>Actinomycetes</taxon>
        <taxon>Propionibacteriales</taxon>
        <taxon>Propionibacteriaceae</taxon>
        <taxon>Raineyella</taxon>
    </lineage>
</organism>